<dbReference type="RefSeq" id="WP_069321100.1">
    <property type="nucleotide sequence ID" value="NZ_MDDS01000035.1"/>
</dbReference>
<dbReference type="InterPro" id="IPR032710">
    <property type="entry name" value="NTF2-like_dom_sf"/>
</dbReference>
<evidence type="ECO:0000313" key="2">
    <source>
        <dbReference type="Proteomes" id="UP000094487"/>
    </source>
</evidence>
<reference evidence="1 2" key="1">
    <citation type="submission" date="2016-08" db="EMBL/GenBank/DDBJ databases">
        <title>Draft genome of the agarase producing Sphingomonas sp. MCT13.</title>
        <authorList>
            <person name="D'Andrea M.M."/>
            <person name="Rossolini G.M."/>
            <person name="Thaller M.C."/>
        </authorList>
    </citation>
    <scope>NUCLEOTIDE SEQUENCE [LARGE SCALE GENOMIC DNA]</scope>
    <source>
        <strain evidence="1 2">MCT13</strain>
    </source>
</reference>
<dbReference type="SUPFAM" id="SSF54427">
    <property type="entry name" value="NTF2-like"/>
    <property type="match status" value="1"/>
</dbReference>
<name>A0A1E3LWW5_9SPHN</name>
<comment type="caution">
    <text evidence="1">The sequence shown here is derived from an EMBL/GenBank/DDBJ whole genome shotgun (WGS) entry which is preliminary data.</text>
</comment>
<dbReference type="Proteomes" id="UP000094487">
    <property type="component" value="Unassembled WGS sequence"/>
</dbReference>
<keyword evidence="2" id="KW-1185">Reference proteome</keyword>
<evidence type="ECO:0000313" key="1">
    <source>
        <dbReference type="EMBL" id="ODP37290.1"/>
    </source>
</evidence>
<accession>A0A1E3LWW5</accession>
<protein>
    <recommendedName>
        <fullName evidence="3">SnoaL-like domain-containing protein</fullName>
    </recommendedName>
</protein>
<dbReference type="EMBL" id="MDDS01000035">
    <property type="protein sequence ID" value="ODP37290.1"/>
    <property type="molecule type" value="Genomic_DNA"/>
</dbReference>
<organism evidence="1 2">
    <name type="scientific">Sphingomonas turrisvirgatae</name>
    <dbReference type="NCBI Taxonomy" id="1888892"/>
    <lineage>
        <taxon>Bacteria</taxon>
        <taxon>Pseudomonadati</taxon>
        <taxon>Pseudomonadota</taxon>
        <taxon>Alphaproteobacteria</taxon>
        <taxon>Sphingomonadales</taxon>
        <taxon>Sphingomonadaceae</taxon>
        <taxon>Sphingomonas</taxon>
    </lineage>
</organism>
<dbReference type="AlphaFoldDB" id="A0A1E3LWW5"/>
<sequence length="149" mass="16000">MITVRRSTLKLLSIALGIAFTAGIYNSMHNGMGWDWKAPGTGKLPREIVRGFMAQAYDRGDGAGASRDYFASDAADNVPLASDRRSGAPVAHQVRRVIGEGLTVVVFHRIGAARGEPARDVVDIFDTRNGRIVKRERHVDAAAGQGAAQ</sequence>
<gene>
    <name evidence="1" type="ORF">BFL28_02775</name>
</gene>
<evidence type="ECO:0008006" key="3">
    <source>
        <dbReference type="Google" id="ProtNLM"/>
    </source>
</evidence>
<proteinExistence type="predicted"/>
<dbReference type="STRING" id="1888892.BFL28_02775"/>
<dbReference type="Gene3D" id="3.10.450.50">
    <property type="match status" value="1"/>
</dbReference>
<dbReference type="OrthoDB" id="8639745at2"/>